<name>A0A8J6NE46_9BACT</name>
<evidence type="ECO:0000313" key="2">
    <source>
        <dbReference type="EMBL" id="MBC8318045.1"/>
    </source>
</evidence>
<feature type="chain" id="PRO_5035241274" evidence="1">
    <location>
        <begin position="20"/>
        <end position="235"/>
    </location>
</feature>
<protein>
    <submittedName>
        <fullName evidence="2">DUF799 family lipoprotein</fullName>
    </submittedName>
</protein>
<proteinExistence type="predicted"/>
<gene>
    <name evidence="2" type="ORF">H8E41_09065</name>
</gene>
<dbReference type="EMBL" id="JACNJZ010000124">
    <property type="protein sequence ID" value="MBC8318045.1"/>
    <property type="molecule type" value="Genomic_DNA"/>
</dbReference>
<dbReference type="PROSITE" id="PS51257">
    <property type="entry name" value="PROKAR_LIPOPROTEIN"/>
    <property type="match status" value="1"/>
</dbReference>
<keyword evidence="2" id="KW-0449">Lipoprotein</keyword>
<reference evidence="2 3" key="1">
    <citation type="submission" date="2020-08" db="EMBL/GenBank/DDBJ databases">
        <title>Bridging the membrane lipid divide: bacteria of the FCB group superphylum have the potential to synthesize archaeal ether lipids.</title>
        <authorList>
            <person name="Villanueva L."/>
            <person name="Von Meijenfeldt F.A.B."/>
            <person name="Westbye A.B."/>
            <person name="Yadav S."/>
            <person name="Hopmans E.C."/>
            <person name="Dutilh B.E."/>
            <person name="Sinninghe Damste J.S."/>
        </authorList>
    </citation>
    <scope>NUCLEOTIDE SEQUENCE [LARGE SCALE GENOMIC DNA]</scope>
    <source>
        <strain evidence="2">NIOZ-UU47</strain>
    </source>
</reference>
<comment type="caution">
    <text evidence="2">The sequence shown here is derived from an EMBL/GenBank/DDBJ whole genome shotgun (WGS) entry which is preliminary data.</text>
</comment>
<dbReference type="InterPro" id="IPR008517">
    <property type="entry name" value="GNA1162-like"/>
</dbReference>
<sequence length="235" mass="26542">MYPKKLNIIFILFALIAFTGCSTFQNKQSLNSINPGEGVDSYEVSAQKRKIDLPVRVAIMPFENMTKNDKAAELVRNSFYSQFAGKKYRDIELFEIDAILDENNLYDDHKYNEVDASKLGQLLEADGIVYGKITGYNKVHLGIYSQVYVELEVRLVDCATSKVLWKVKHRTAHHEGDLPLELIGVVSAMLRTTKHISNAELVSTTDDLCRTIVSALPEPEFLKVFASRESASVRF</sequence>
<dbReference type="Gene3D" id="3.40.50.10610">
    <property type="entry name" value="ABC-type transport auxiliary lipoprotein component"/>
    <property type="match status" value="1"/>
</dbReference>
<evidence type="ECO:0000313" key="3">
    <source>
        <dbReference type="Proteomes" id="UP000614424"/>
    </source>
</evidence>
<dbReference type="AlphaFoldDB" id="A0A8J6NE46"/>
<dbReference type="Pfam" id="PF05643">
    <property type="entry name" value="GNA1162-like"/>
    <property type="match status" value="1"/>
</dbReference>
<evidence type="ECO:0000256" key="1">
    <source>
        <dbReference type="SAM" id="SignalP"/>
    </source>
</evidence>
<accession>A0A8J6NE46</accession>
<feature type="signal peptide" evidence="1">
    <location>
        <begin position="1"/>
        <end position="19"/>
    </location>
</feature>
<dbReference type="Proteomes" id="UP000614424">
    <property type="component" value="Unassembled WGS sequence"/>
</dbReference>
<organism evidence="2 3">
    <name type="scientific">Candidatus Desulfobia pelagia</name>
    <dbReference type="NCBI Taxonomy" id="2841692"/>
    <lineage>
        <taxon>Bacteria</taxon>
        <taxon>Pseudomonadati</taxon>
        <taxon>Thermodesulfobacteriota</taxon>
        <taxon>Desulfobulbia</taxon>
        <taxon>Desulfobulbales</taxon>
        <taxon>Desulfobulbaceae</taxon>
        <taxon>Candidatus Desulfobia</taxon>
    </lineage>
</organism>
<keyword evidence="1" id="KW-0732">Signal</keyword>